<dbReference type="EMBL" id="OX336137">
    <property type="protein sequence ID" value="CAI2717599.1"/>
    <property type="molecule type" value="Genomic_DNA"/>
</dbReference>
<protein>
    <submittedName>
        <fullName evidence="2">Uncharacterized protein</fullName>
    </submittedName>
</protein>
<keyword evidence="3" id="KW-1185">Reference proteome</keyword>
<feature type="transmembrane region" description="Helical" evidence="1">
    <location>
        <begin position="12"/>
        <end position="37"/>
    </location>
</feature>
<keyword evidence="1" id="KW-0812">Transmembrane</keyword>
<organism evidence="2 3">
    <name type="scientific">Nitrospina watsonii</name>
    <dbReference type="NCBI Taxonomy" id="1323948"/>
    <lineage>
        <taxon>Bacteria</taxon>
        <taxon>Pseudomonadati</taxon>
        <taxon>Nitrospinota/Tectimicrobiota group</taxon>
        <taxon>Nitrospinota</taxon>
        <taxon>Nitrospinia</taxon>
        <taxon>Nitrospinales</taxon>
        <taxon>Nitrospinaceae</taxon>
        <taxon>Nitrospina</taxon>
    </lineage>
</organism>
<evidence type="ECO:0000313" key="2">
    <source>
        <dbReference type="EMBL" id="CAI2717599.1"/>
    </source>
</evidence>
<evidence type="ECO:0000313" key="3">
    <source>
        <dbReference type="Proteomes" id="UP001157733"/>
    </source>
</evidence>
<dbReference type="RefSeq" id="WP_282010525.1">
    <property type="nucleotide sequence ID" value="NZ_OX336137.1"/>
</dbReference>
<evidence type="ECO:0000256" key="1">
    <source>
        <dbReference type="SAM" id="Phobius"/>
    </source>
</evidence>
<sequence length="57" mass="6612">MENRKQKEKFAIIDWFGFCIGVVVTSFLVFILIWPLIDPTPEKSSTLQENVEKLSPK</sequence>
<accession>A0ABM9HBW9</accession>
<keyword evidence="1" id="KW-0472">Membrane</keyword>
<gene>
    <name evidence="2" type="ORF">NSPWAT_0740</name>
</gene>
<name>A0ABM9HBW9_9BACT</name>
<dbReference type="Proteomes" id="UP001157733">
    <property type="component" value="Chromosome"/>
</dbReference>
<keyword evidence="1" id="KW-1133">Transmembrane helix</keyword>
<proteinExistence type="predicted"/>
<reference evidence="2 3" key="1">
    <citation type="submission" date="2022-09" db="EMBL/GenBank/DDBJ databases">
        <authorList>
            <person name="Kop L."/>
        </authorList>
    </citation>
    <scope>NUCLEOTIDE SEQUENCE [LARGE SCALE GENOMIC DNA]</scope>
    <source>
        <strain evidence="2 3">347</strain>
    </source>
</reference>